<keyword evidence="4" id="KW-0472">Membrane</keyword>
<dbReference type="Proteomes" id="UP001152320">
    <property type="component" value="Chromosome 7"/>
</dbReference>
<feature type="transmembrane region" description="Helical" evidence="4">
    <location>
        <begin position="487"/>
        <end position="513"/>
    </location>
</feature>
<keyword evidence="7" id="KW-1185">Reference proteome</keyword>
<reference evidence="6" key="1">
    <citation type="submission" date="2021-10" db="EMBL/GenBank/DDBJ databases">
        <title>Tropical sea cucumber genome reveals ecological adaptation and Cuvierian tubules defense mechanism.</title>
        <authorList>
            <person name="Chen T."/>
        </authorList>
    </citation>
    <scope>NUCLEOTIDE SEQUENCE</scope>
    <source>
        <strain evidence="6">Nanhai2018</strain>
        <tissue evidence="6">Muscle</tissue>
    </source>
</reference>
<dbReference type="InterPro" id="IPR050271">
    <property type="entry name" value="UDP-glycosyltransferase"/>
</dbReference>
<gene>
    <name evidence="6" type="ORF">HOLleu_16417</name>
</gene>
<dbReference type="Pfam" id="PF00201">
    <property type="entry name" value="UDPGT"/>
    <property type="match status" value="1"/>
</dbReference>
<dbReference type="GO" id="GO:0008194">
    <property type="term" value="F:UDP-glycosyltransferase activity"/>
    <property type="evidence" value="ECO:0007669"/>
    <property type="project" value="InterPro"/>
</dbReference>
<name>A0A9Q1H7S8_HOLLE</name>
<evidence type="ECO:0000256" key="1">
    <source>
        <dbReference type="ARBA" id="ARBA00009995"/>
    </source>
</evidence>
<evidence type="ECO:0000256" key="3">
    <source>
        <dbReference type="ARBA" id="ARBA00022679"/>
    </source>
</evidence>
<evidence type="ECO:0000256" key="5">
    <source>
        <dbReference type="SAM" id="SignalP"/>
    </source>
</evidence>
<dbReference type="PANTHER" id="PTHR48043">
    <property type="entry name" value="EG:EG0003.4 PROTEIN-RELATED"/>
    <property type="match status" value="1"/>
</dbReference>
<dbReference type="Gene3D" id="3.40.50.2000">
    <property type="entry name" value="Glycogen Phosphorylase B"/>
    <property type="match status" value="2"/>
</dbReference>
<evidence type="ECO:0000313" key="6">
    <source>
        <dbReference type="EMBL" id="KAJ8038862.1"/>
    </source>
</evidence>
<proteinExistence type="inferred from homology"/>
<keyword evidence="2" id="KW-0328">Glycosyltransferase</keyword>
<keyword evidence="3" id="KW-0808">Transferase</keyword>
<keyword evidence="4" id="KW-0812">Transmembrane</keyword>
<organism evidence="6 7">
    <name type="scientific">Holothuria leucospilota</name>
    <name type="common">Black long sea cucumber</name>
    <name type="synonym">Mertensiothuria leucospilota</name>
    <dbReference type="NCBI Taxonomy" id="206669"/>
    <lineage>
        <taxon>Eukaryota</taxon>
        <taxon>Metazoa</taxon>
        <taxon>Echinodermata</taxon>
        <taxon>Eleutherozoa</taxon>
        <taxon>Echinozoa</taxon>
        <taxon>Holothuroidea</taxon>
        <taxon>Aspidochirotacea</taxon>
        <taxon>Aspidochirotida</taxon>
        <taxon>Holothuriidae</taxon>
        <taxon>Holothuria</taxon>
    </lineage>
</organism>
<feature type="signal peptide" evidence="5">
    <location>
        <begin position="1"/>
        <end position="24"/>
    </location>
</feature>
<comment type="similarity">
    <text evidence="1">Belongs to the UDP-glycosyltransferase family.</text>
</comment>
<dbReference type="CDD" id="cd03784">
    <property type="entry name" value="GT1_Gtf-like"/>
    <property type="match status" value="1"/>
</dbReference>
<evidence type="ECO:0000256" key="2">
    <source>
        <dbReference type="ARBA" id="ARBA00022676"/>
    </source>
</evidence>
<sequence>MLRSTISLTFVTILVLFLSKESQAANILLYNGRGDGSHYFSAAAIAEELATHGHSVTYLLAENYMHRAEHPVHSKLFNFIQCNYSEHELFDAYLQNFSKIAFEGRKIIFDTEMLQKGVDLEVRYCENVFHPSMLKKLRGKNFDMVVFDPSSPCSVGLSEYLQAKKVVFNPTALWPNLLRAVGNPPNPATVGQTGFAFPMRMNFFQRVQNLLLTWFVEGMTVLFVEAPYSDIFTPLNIKPYLSILGDVDLTIISADHVIDKTFATMPGVVVAAGLTAVPPNDLSQDLEQFMQSSGEHGVILFSLGSYITHLPPEFVSLFQEAFAKLPQKVIWQWKGKAPPTNMPKNVKTMSWLPQNDLLGHNKTRLLIYQGGNNGLYEAIYHAVPLLVMPLLIDQQDTAEQVAEKEIGRKIIAKDLTKEDVLETILDILTDQKYQNNVDHMSSIFRDRPLPPRKRAAFWIDHVLKYGGDHLRSPNHDFNFIQLNLIDVFAFLSLCLLVLLASVYYVIKVIVGIIRTIIFSKKAKQE</sequence>
<dbReference type="OrthoDB" id="5835829at2759"/>
<dbReference type="SUPFAM" id="SSF53756">
    <property type="entry name" value="UDP-Glycosyltransferase/glycogen phosphorylase"/>
    <property type="match status" value="1"/>
</dbReference>
<comment type="caution">
    <text evidence="6">The sequence shown here is derived from an EMBL/GenBank/DDBJ whole genome shotgun (WGS) entry which is preliminary data.</text>
</comment>
<accession>A0A9Q1H7S8</accession>
<dbReference type="AlphaFoldDB" id="A0A9Q1H7S8"/>
<evidence type="ECO:0000256" key="4">
    <source>
        <dbReference type="SAM" id="Phobius"/>
    </source>
</evidence>
<evidence type="ECO:0000313" key="7">
    <source>
        <dbReference type="Proteomes" id="UP001152320"/>
    </source>
</evidence>
<feature type="chain" id="PRO_5040221785" evidence="5">
    <location>
        <begin position="25"/>
        <end position="525"/>
    </location>
</feature>
<dbReference type="EMBL" id="JAIZAY010000007">
    <property type="protein sequence ID" value="KAJ8038862.1"/>
    <property type="molecule type" value="Genomic_DNA"/>
</dbReference>
<protein>
    <submittedName>
        <fullName evidence="6">UDP-glucuronosyltransferase 2B13</fullName>
    </submittedName>
</protein>
<dbReference type="PANTHER" id="PTHR48043:SF145">
    <property type="entry name" value="FI06409P-RELATED"/>
    <property type="match status" value="1"/>
</dbReference>
<dbReference type="InterPro" id="IPR002213">
    <property type="entry name" value="UDP_glucos_trans"/>
</dbReference>
<keyword evidence="5" id="KW-0732">Signal</keyword>
<keyword evidence="4" id="KW-1133">Transmembrane helix</keyword>
<dbReference type="FunFam" id="3.40.50.2000:FF:000050">
    <property type="entry name" value="UDP-glucuronosyltransferase"/>
    <property type="match status" value="1"/>
</dbReference>